<name>A0A0F9MAP5_9ZZZZ</name>
<gene>
    <name evidence="1" type="ORF">LCGC14_1483280</name>
</gene>
<comment type="caution">
    <text evidence="1">The sequence shown here is derived from an EMBL/GenBank/DDBJ whole genome shotgun (WGS) entry which is preliminary data.</text>
</comment>
<dbReference type="Gene3D" id="1.20.1440.60">
    <property type="entry name" value="23S rRNA-intervening sequence"/>
    <property type="match status" value="1"/>
</dbReference>
<protein>
    <recommendedName>
        <fullName evidence="2">Four helix bundle protein</fullName>
    </recommendedName>
</protein>
<dbReference type="InterPro" id="IPR012657">
    <property type="entry name" value="23S_rRNA-intervening_sequence"/>
</dbReference>
<dbReference type="InterPro" id="IPR036583">
    <property type="entry name" value="23S_rRNA_IVS_sf"/>
</dbReference>
<evidence type="ECO:0000313" key="1">
    <source>
        <dbReference type="EMBL" id="KKM66232.1"/>
    </source>
</evidence>
<evidence type="ECO:0008006" key="2">
    <source>
        <dbReference type="Google" id="ProtNLM"/>
    </source>
</evidence>
<accession>A0A0F9MAP5</accession>
<dbReference type="NCBIfam" id="TIGR02436">
    <property type="entry name" value="four helix bundle protein"/>
    <property type="match status" value="1"/>
</dbReference>
<dbReference type="EMBL" id="LAZR01010573">
    <property type="protein sequence ID" value="KKM66232.1"/>
    <property type="molecule type" value="Genomic_DNA"/>
</dbReference>
<dbReference type="SUPFAM" id="SSF158446">
    <property type="entry name" value="IVS-encoded protein-like"/>
    <property type="match status" value="1"/>
</dbReference>
<reference evidence="1" key="1">
    <citation type="journal article" date="2015" name="Nature">
        <title>Complex archaea that bridge the gap between prokaryotes and eukaryotes.</title>
        <authorList>
            <person name="Spang A."/>
            <person name="Saw J.H."/>
            <person name="Jorgensen S.L."/>
            <person name="Zaremba-Niedzwiedzka K."/>
            <person name="Martijn J."/>
            <person name="Lind A.E."/>
            <person name="van Eijk R."/>
            <person name="Schleper C."/>
            <person name="Guy L."/>
            <person name="Ettema T.J."/>
        </authorList>
    </citation>
    <scope>NUCLEOTIDE SEQUENCE</scope>
</reference>
<organism evidence="1">
    <name type="scientific">marine sediment metagenome</name>
    <dbReference type="NCBI Taxonomy" id="412755"/>
    <lineage>
        <taxon>unclassified sequences</taxon>
        <taxon>metagenomes</taxon>
        <taxon>ecological metagenomes</taxon>
    </lineage>
</organism>
<sequence length="49" mass="5796">MEKPHKKLDVWKVSMEIVQQVYKAKSAFLQHEMYVMANQMRIAAVSIRC</sequence>
<dbReference type="AlphaFoldDB" id="A0A0F9MAP5"/>
<proteinExistence type="predicted"/>
<dbReference type="Pfam" id="PF05635">
    <property type="entry name" value="23S_rRNA_IVP"/>
    <property type="match status" value="1"/>
</dbReference>